<organism evidence="7">
    <name type="scientific">Dissoconium aciculare CBS 342.82</name>
    <dbReference type="NCBI Taxonomy" id="1314786"/>
    <lineage>
        <taxon>Eukaryota</taxon>
        <taxon>Fungi</taxon>
        <taxon>Dikarya</taxon>
        <taxon>Ascomycota</taxon>
        <taxon>Pezizomycotina</taxon>
        <taxon>Dothideomycetes</taxon>
        <taxon>Dothideomycetidae</taxon>
        <taxon>Mycosphaerellales</taxon>
        <taxon>Dissoconiaceae</taxon>
        <taxon>Dissoconium</taxon>
    </lineage>
</organism>
<dbReference type="InterPro" id="IPR050121">
    <property type="entry name" value="Cytochrome_P450_monoxygenase"/>
</dbReference>
<name>A0A6J3M818_9PEZI</name>
<evidence type="ECO:0000256" key="2">
    <source>
        <dbReference type="ARBA" id="ARBA00010617"/>
    </source>
</evidence>
<evidence type="ECO:0000256" key="5">
    <source>
        <dbReference type="PIRSR" id="PIRSR602403-1"/>
    </source>
</evidence>
<dbReference type="PANTHER" id="PTHR24305">
    <property type="entry name" value="CYTOCHROME P450"/>
    <property type="match status" value="1"/>
</dbReference>
<keyword evidence="4 5" id="KW-0408">Iron</keyword>
<dbReference type="AlphaFoldDB" id="A0A6J3M818"/>
<reference evidence="7" key="1">
    <citation type="submission" date="2020-01" db="EMBL/GenBank/DDBJ databases">
        <authorList>
            <consortium name="DOE Joint Genome Institute"/>
            <person name="Haridas S."/>
            <person name="Albert R."/>
            <person name="Binder M."/>
            <person name="Bloem J."/>
            <person name="Labutti K."/>
            <person name="Salamov A."/>
            <person name="Andreopoulos B."/>
            <person name="Baker S.E."/>
            <person name="Barry K."/>
            <person name="Bills G."/>
            <person name="Bluhm B.H."/>
            <person name="Cannon C."/>
            <person name="Castanera R."/>
            <person name="Culley D.E."/>
            <person name="Daum C."/>
            <person name="Ezra D."/>
            <person name="Gonzalez J.B."/>
            <person name="Henrissat B."/>
            <person name="Kuo A."/>
            <person name="Liang C."/>
            <person name="Lipzen A."/>
            <person name="Lutzoni F."/>
            <person name="Magnuson J."/>
            <person name="Mondo S."/>
            <person name="Nolan M."/>
            <person name="Ohm R."/>
            <person name="Pangilinan J."/>
            <person name="Park H.-J."/>
            <person name="Ramirez L."/>
            <person name="Alfaro M."/>
            <person name="Sun H."/>
            <person name="Tritt A."/>
            <person name="Yoshinaga Y."/>
            <person name="Zwiers L.-H."/>
            <person name="Turgeon B.G."/>
            <person name="Goodwin S.B."/>
            <person name="Spatafora J.W."/>
            <person name="Crous P.W."/>
            <person name="Grigoriev I.V."/>
        </authorList>
    </citation>
    <scope>NUCLEOTIDE SEQUENCE</scope>
    <source>
        <strain evidence="7">CBS 342.82</strain>
    </source>
</reference>
<evidence type="ECO:0000256" key="1">
    <source>
        <dbReference type="ARBA" id="ARBA00001971"/>
    </source>
</evidence>
<dbReference type="SUPFAM" id="SSF48264">
    <property type="entry name" value="Cytochrome P450"/>
    <property type="match status" value="1"/>
</dbReference>
<dbReference type="PRINTS" id="PR00385">
    <property type="entry name" value="P450"/>
</dbReference>
<keyword evidence="7" id="KW-0503">Monooxygenase</keyword>
<keyword evidence="7" id="KW-0560">Oxidoreductase</keyword>
<comment type="cofactor">
    <cofactor evidence="1 5">
        <name>heme</name>
        <dbReference type="ChEBI" id="CHEBI:30413"/>
    </cofactor>
</comment>
<dbReference type="PANTHER" id="PTHR24305:SF166">
    <property type="entry name" value="CYTOCHROME P450 12A4, MITOCHONDRIAL-RELATED"/>
    <property type="match status" value="1"/>
</dbReference>
<dbReference type="RefSeq" id="XP_033460765.1">
    <property type="nucleotide sequence ID" value="XM_033600419.1"/>
</dbReference>
<keyword evidence="6" id="KW-1185">Reference proteome</keyword>
<keyword evidence="3 5" id="KW-0479">Metal-binding</keyword>
<reference evidence="7" key="2">
    <citation type="submission" date="2020-04" db="EMBL/GenBank/DDBJ databases">
        <authorList>
            <consortium name="NCBI Genome Project"/>
        </authorList>
    </citation>
    <scope>NUCLEOTIDE SEQUENCE</scope>
    <source>
        <strain evidence="7">CBS 342.82</strain>
    </source>
</reference>
<dbReference type="PRINTS" id="PR00465">
    <property type="entry name" value="EP450IV"/>
</dbReference>
<dbReference type="Pfam" id="PF00067">
    <property type="entry name" value="p450"/>
    <property type="match status" value="1"/>
</dbReference>
<dbReference type="InterPro" id="IPR002403">
    <property type="entry name" value="Cyt_P450_E_grp-IV"/>
</dbReference>
<sequence>PYLTSPLKDIPYPPHAQESFFGGHVAAVNEMPRGDNLRKWIDTIPNSGFIQWRGPFHGFPTVMLTTIEGLQEALIGHPYDFEKVALDRIFLEKFLGRGLIVVEGSEHKFQRKHLQPAFAGSQIKGLIPLFWSKSGEFVEVLANELHGTGNAVEKKSGVLEIDAFASRVTIDIIGMACLGRDLNAIHNSGDKIVEQYDKILTPTDGSKLLMLLGTILLPLQVARRLPPLSPILRDVRDAADGRHNLRILCRQLMETKRRDMETQNEKHIDIISTLIRSGNFNDDQLVDQILTFLAAGHETTSNAFVWTAYLLAGHPEEQAKLRDELKARFGHTPPEKISDTDLDALPYLNAVVSEQMRLWPVVPLTGRGAARDTTLLGRFIPKGTIVAMCPWAINRSEKFWGKSAASFEPSRWLAEDGTELPPSKRSPLTMLTFLAGPRSCIGQAFSRAELKCLVIRFVMRFHMELANPDETMETGGMITIKPKHGLKLRL</sequence>
<evidence type="ECO:0000313" key="7">
    <source>
        <dbReference type="RefSeq" id="XP_033460765.1"/>
    </source>
</evidence>
<feature type="binding site" description="axial binding residue" evidence="5">
    <location>
        <position position="440"/>
    </location>
    <ligand>
        <name>heme</name>
        <dbReference type="ChEBI" id="CHEBI:30413"/>
    </ligand>
    <ligandPart>
        <name>Fe</name>
        <dbReference type="ChEBI" id="CHEBI:18248"/>
    </ligandPart>
</feature>
<protein>
    <submittedName>
        <fullName evidence="7">P450 monooxygenase</fullName>
    </submittedName>
</protein>
<evidence type="ECO:0000313" key="6">
    <source>
        <dbReference type="Proteomes" id="UP000504637"/>
    </source>
</evidence>
<proteinExistence type="inferred from homology"/>
<gene>
    <name evidence="7" type="ORF">K489DRAFT_301042</name>
</gene>
<dbReference type="OrthoDB" id="1470350at2759"/>
<dbReference type="Gene3D" id="1.10.630.10">
    <property type="entry name" value="Cytochrome P450"/>
    <property type="match status" value="1"/>
</dbReference>
<dbReference type="GO" id="GO:0020037">
    <property type="term" value="F:heme binding"/>
    <property type="evidence" value="ECO:0007669"/>
    <property type="project" value="InterPro"/>
</dbReference>
<dbReference type="Proteomes" id="UP000504637">
    <property type="component" value="Unplaced"/>
</dbReference>
<evidence type="ECO:0000256" key="4">
    <source>
        <dbReference type="ARBA" id="ARBA00023004"/>
    </source>
</evidence>
<evidence type="ECO:0000256" key="3">
    <source>
        <dbReference type="ARBA" id="ARBA00022723"/>
    </source>
</evidence>
<comment type="similarity">
    <text evidence="2">Belongs to the cytochrome P450 family.</text>
</comment>
<dbReference type="InterPro" id="IPR001128">
    <property type="entry name" value="Cyt_P450"/>
</dbReference>
<dbReference type="InterPro" id="IPR036396">
    <property type="entry name" value="Cyt_P450_sf"/>
</dbReference>
<feature type="non-terminal residue" evidence="7">
    <location>
        <position position="1"/>
    </location>
</feature>
<reference evidence="7" key="3">
    <citation type="submission" date="2025-08" db="UniProtKB">
        <authorList>
            <consortium name="RefSeq"/>
        </authorList>
    </citation>
    <scope>IDENTIFICATION</scope>
    <source>
        <strain evidence="7">CBS 342.82</strain>
    </source>
</reference>
<dbReference type="CDD" id="cd11069">
    <property type="entry name" value="CYP_FUM15-like"/>
    <property type="match status" value="1"/>
</dbReference>
<dbReference type="GO" id="GO:0004497">
    <property type="term" value="F:monooxygenase activity"/>
    <property type="evidence" value="ECO:0007669"/>
    <property type="project" value="UniProtKB-KW"/>
</dbReference>
<dbReference type="GO" id="GO:0016705">
    <property type="term" value="F:oxidoreductase activity, acting on paired donors, with incorporation or reduction of molecular oxygen"/>
    <property type="evidence" value="ECO:0007669"/>
    <property type="project" value="InterPro"/>
</dbReference>
<feature type="non-terminal residue" evidence="7">
    <location>
        <position position="490"/>
    </location>
</feature>
<accession>A0A6J3M818</accession>
<keyword evidence="5" id="KW-0349">Heme</keyword>
<dbReference type="GeneID" id="54358219"/>
<dbReference type="GO" id="GO:0005506">
    <property type="term" value="F:iron ion binding"/>
    <property type="evidence" value="ECO:0007669"/>
    <property type="project" value="InterPro"/>
</dbReference>